<dbReference type="PANTHER" id="PTHR10381:SF70">
    <property type="entry name" value="ATP-DEPENDENT CLP PROTEASE PROTEOLYTIC SUBUNIT"/>
    <property type="match status" value="1"/>
</dbReference>
<dbReference type="InterPro" id="IPR029045">
    <property type="entry name" value="ClpP/crotonase-like_dom_sf"/>
</dbReference>
<evidence type="ECO:0000313" key="8">
    <source>
        <dbReference type="Proteomes" id="UP000003494"/>
    </source>
</evidence>
<dbReference type="SUPFAM" id="SSF52096">
    <property type="entry name" value="ClpP/crotonase"/>
    <property type="match status" value="1"/>
</dbReference>
<dbReference type="InterPro" id="IPR023562">
    <property type="entry name" value="ClpP/TepA"/>
</dbReference>
<dbReference type="GO" id="GO:0051117">
    <property type="term" value="F:ATPase binding"/>
    <property type="evidence" value="ECO:0007669"/>
    <property type="project" value="TreeGrafter"/>
</dbReference>
<gene>
    <name evidence="7" type="primary">clpP</name>
    <name evidence="7" type="ORF">GCWU000342_01026</name>
</gene>
<evidence type="ECO:0000256" key="1">
    <source>
        <dbReference type="ARBA" id="ARBA00007039"/>
    </source>
</evidence>
<protein>
    <recommendedName>
        <fullName evidence="6">ATP-dependent Clp protease proteolytic subunit</fullName>
    </recommendedName>
</protein>
<reference evidence="7" key="1">
    <citation type="submission" date="2009-04" db="EMBL/GenBank/DDBJ databases">
        <authorList>
            <person name="Weinstock G."/>
            <person name="Sodergren E."/>
            <person name="Clifton S."/>
            <person name="Fulton L."/>
            <person name="Fulton B."/>
            <person name="Courtney L."/>
            <person name="Fronick C."/>
            <person name="Harrison M."/>
            <person name="Strong C."/>
            <person name="Farmer C."/>
            <person name="Delahaunty K."/>
            <person name="Markovic C."/>
            <person name="Hall O."/>
            <person name="Minx P."/>
            <person name="Tomlinson C."/>
            <person name="Mitreva M."/>
            <person name="Nelson J."/>
            <person name="Hou S."/>
            <person name="Wollam A."/>
            <person name="Pepin K.H."/>
            <person name="Johnson M."/>
            <person name="Bhonagiri V."/>
            <person name="Nash W.E."/>
            <person name="Warren W."/>
            <person name="Chinwalla A."/>
            <person name="Mardis E.R."/>
            <person name="Wilson R.K."/>
        </authorList>
    </citation>
    <scope>NUCLEOTIDE SEQUENCE [LARGE SCALE GENOMIC DNA]</scope>
    <source>
        <strain evidence="7">DSM 14600</strain>
    </source>
</reference>
<evidence type="ECO:0000256" key="6">
    <source>
        <dbReference type="RuleBase" id="RU003567"/>
    </source>
</evidence>
<dbReference type="PRINTS" id="PR00127">
    <property type="entry name" value="CLPPROTEASEP"/>
</dbReference>
<dbReference type="GO" id="GO:0004176">
    <property type="term" value="F:ATP-dependent peptidase activity"/>
    <property type="evidence" value="ECO:0007669"/>
    <property type="project" value="InterPro"/>
</dbReference>
<dbReference type="GO" id="GO:0004252">
    <property type="term" value="F:serine-type endopeptidase activity"/>
    <property type="evidence" value="ECO:0007669"/>
    <property type="project" value="InterPro"/>
</dbReference>
<proteinExistence type="inferred from homology"/>
<dbReference type="Proteomes" id="UP000003494">
    <property type="component" value="Unassembled WGS sequence"/>
</dbReference>
<dbReference type="GO" id="GO:0009368">
    <property type="term" value="C:endopeptidase Clp complex"/>
    <property type="evidence" value="ECO:0007669"/>
    <property type="project" value="TreeGrafter"/>
</dbReference>
<name>C4GAS5_9FIRM</name>
<dbReference type="Gene3D" id="3.90.226.10">
    <property type="entry name" value="2-enoyl-CoA Hydratase, Chain A, domain 1"/>
    <property type="match status" value="1"/>
</dbReference>
<dbReference type="Pfam" id="PF00574">
    <property type="entry name" value="CLP_protease"/>
    <property type="match status" value="1"/>
</dbReference>
<evidence type="ECO:0000256" key="2">
    <source>
        <dbReference type="ARBA" id="ARBA00022490"/>
    </source>
</evidence>
<evidence type="ECO:0000313" key="7">
    <source>
        <dbReference type="EMBL" id="EEP28218.1"/>
    </source>
</evidence>
<comment type="similarity">
    <text evidence="1 6">Belongs to the peptidase S14 family.</text>
</comment>
<dbReference type="EMBL" id="ACIP02000002">
    <property type="protein sequence ID" value="EEP28218.1"/>
    <property type="molecule type" value="Genomic_DNA"/>
</dbReference>
<dbReference type="HOGENOM" id="CLU_052762_2_1_9"/>
<sequence length="224" mass="24410">MEFWRKEEKVAKIEIKGAIVPDEEAWIYEYFGEKCTSPSAVLRQLEEASGEKVDIDINSAGGNVFAASEIYAAIQGYKGDVKIHVVGLAASAASMIACAGKSDITRTAQMMVHNVSAYTAGDYRDMNHASEVLKQANRAIAEAYVAKSGMSEKDALDLMDAETWITAQDAVDYGLIDEIAGESSKEIEPVALVASGGELIQASVIRKMQERKENLLAYFAKEER</sequence>
<organism evidence="7 8">
    <name type="scientific">Shuttleworthella satelles DSM 14600</name>
    <dbReference type="NCBI Taxonomy" id="626523"/>
    <lineage>
        <taxon>Bacteria</taxon>
        <taxon>Bacillati</taxon>
        <taxon>Bacillota</taxon>
        <taxon>Clostridia</taxon>
        <taxon>Lachnospirales</taxon>
        <taxon>Lachnospiraceae</taxon>
        <taxon>Shuttleworthella</taxon>
    </lineage>
</organism>
<evidence type="ECO:0000256" key="4">
    <source>
        <dbReference type="ARBA" id="ARBA00022801"/>
    </source>
</evidence>
<keyword evidence="2" id="KW-0963">Cytoplasm</keyword>
<dbReference type="AlphaFoldDB" id="C4GAS5"/>
<keyword evidence="4 7" id="KW-0378">Hydrolase</keyword>
<dbReference type="PANTHER" id="PTHR10381">
    <property type="entry name" value="ATP-DEPENDENT CLP PROTEASE PROTEOLYTIC SUBUNIT"/>
    <property type="match status" value="1"/>
</dbReference>
<keyword evidence="3" id="KW-0645">Protease</keyword>
<comment type="caution">
    <text evidence="7">The sequence shown here is derived from an EMBL/GenBank/DDBJ whole genome shotgun (WGS) entry which is preliminary data.</text>
</comment>
<evidence type="ECO:0000256" key="3">
    <source>
        <dbReference type="ARBA" id="ARBA00022670"/>
    </source>
</evidence>
<dbReference type="GO" id="GO:0006515">
    <property type="term" value="P:protein quality control for misfolded or incompletely synthesized proteins"/>
    <property type="evidence" value="ECO:0007669"/>
    <property type="project" value="TreeGrafter"/>
</dbReference>
<dbReference type="NCBIfam" id="NF045542">
    <property type="entry name" value="Clp_rel_HeadMat"/>
    <property type="match status" value="1"/>
</dbReference>
<dbReference type="eggNOG" id="COG0740">
    <property type="taxonomic scope" value="Bacteria"/>
</dbReference>
<dbReference type="STRING" id="626523.GCWU000342_01026"/>
<accession>C4GAS5</accession>
<dbReference type="CDD" id="cd07016">
    <property type="entry name" value="S14_ClpP_1"/>
    <property type="match status" value="1"/>
</dbReference>
<dbReference type="InterPro" id="IPR001907">
    <property type="entry name" value="ClpP"/>
</dbReference>
<keyword evidence="5" id="KW-0720">Serine protease</keyword>
<keyword evidence="8" id="KW-1185">Reference proteome</keyword>
<evidence type="ECO:0000256" key="5">
    <source>
        <dbReference type="ARBA" id="ARBA00022825"/>
    </source>
</evidence>